<reference evidence="1 2" key="1">
    <citation type="submission" date="2019-10" db="EMBL/GenBank/DDBJ databases">
        <title>Rudanella paleaurantiibacter sp. nov., isolated from sludge.</title>
        <authorList>
            <person name="Xu S.Q."/>
        </authorList>
    </citation>
    <scope>NUCLEOTIDE SEQUENCE [LARGE SCALE GENOMIC DNA]</scope>
    <source>
        <strain evidence="1 2">HX-22-17</strain>
    </source>
</reference>
<dbReference type="AlphaFoldDB" id="A0A7J5TW48"/>
<dbReference type="SUPFAM" id="SSF88874">
    <property type="entry name" value="Receptor-binding domain of short tail fibre protein gp12"/>
    <property type="match status" value="1"/>
</dbReference>
<comment type="caution">
    <text evidence="1">The sequence shown here is derived from an EMBL/GenBank/DDBJ whole genome shotgun (WGS) entry which is preliminary data.</text>
</comment>
<keyword evidence="2" id="KW-1185">Reference proteome</keyword>
<accession>A0A7J5TW48</accession>
<dbReference type="Proteomes" id="UP000488299">
    <property type="component" value="Unassembled WGS sequence"/>
</dbReference>
<evidence type="ECO:0000313" key="2">
    <source>
        <dbReference type="Proteomes" id="UP000488299"/>
    </source>
</evidence>
<gene>
    <name evidence="1" type="ORF">F5984_17410</name>
</gene>
<name>A0A7J5TW48_9BACT</name>
<dbReference type="EMBL" id="WELI01000007">
    <property type="protein sequence ID" value="KAB7728619.1"/>
    <property type="molecule type" value="Genomic_DNA"/>
</dbReference>
<dbReference type="RefSeq" id="WP_152125516.1">
    <property type="nucleotide sequence ID" value="NZ_WELI01000007.1"/>
</dbReference>
<proteinExistence type="predicted"/>
<protein>
    <submittedName>
        <fullName evidence="1">Uncharacterized protein</fullName>
    </submittedName>
</protein>
<evidence type="ECO:0000313" key="1">
    <source>
        <dbReference type="EMBL" id="KAB7728619.1"/>
    </source>
</evidence>
<sequence>MKLHNYFRPTGNLSLFGAFLFMVYGASYRPQSTVAGIVDHYKVGDVVHSILAPADFYRMHGGMDPYGEPKWRLMTGQLLSANTDLRKLFSSQLINGTNLPDARGVFLRGMNEDRSTGSGDAAGNRGIGTYQSDEFKAHNHRTDILVKWGNWSYGGNNWATQWGDGQVTGNTGGAETP</sequence>
<organism evidence="1 2">
    <name type="scientific">Rudanella paleaurantiibacter</name>
    <dbReference type="NCBI Taxonomy" id="2614655"/>
    <lineage>
        <taxon>Bacteria</taxon>
        <taxon>Pseudomonadati</taxon>
        <taxon>Bacteroidota</taxon>
        <taxon>Cytophagia</taxon>
        <taxon>Cytophagales</taxon>
        <taxon>Cytophagaceae</taxon>
        <taxon>Rudanella</taxon>
    </lineage>
</organism>